<protein>
    <submittedName>
        <fullName evidence="1">Uncharacterized protein</fullName>
    </submittedName>
</protein>
<comment type="caution">
    <text evidence="1">The sequence shown here is derived from an EMBL/GenBank/DDBJ whole genome shotgun (WGS) entry which is preliminary data.</text>
</comment>
<gene>
    <name evidence="1" type="ORF">PYW08_004317</name>
</gene>
<dbReference type="Proteomes" id="UP001231649">
    <property type="component" value="Chromosome 16"/>
</dbReference>
<dbReference type="EMBL" id="CM056792">
    <property type="protein sequence ID" value="KAJ8721915.1"/>
    <property type="molecule type" value="Genomic_DNA"/>
</dbReference>
<proteinExistence type="predicted"/>
<organism evidence="1 2">
    <name type="scientific">Mythimna loreyi</name>
    <dbReference type="NCBI Taxonomy" id="667449"/>
    <lineage>
        <taxon>Eukaryota</taxon>
        <taxon>Metazoa</taxon>
        <taxon>Ecdysozoa</taxon>
        <taxon>Arthropoda</taxon>
        <taxon>Hexapoda</taxon>
        <taxon>Insecta</taxon>
        <taxon>Pterygota</taxon>
        <taxon>Neoptera</taxon>
        <taxon>Endopterygota</taxon>
        <taxon>Lepidoptera</taxon>
        <taxon>Glossata</taxon>
        <taxon>Ditrysia</taxon>
        <taxon>Noctuoidea</taxon>
        <taxon>Noctuidae</taxon>
        <taxon>Noctuinae</taxon>
        <taxon>Hadenini</taxon>
        <taxon>Mythimna</taxon>
    </lineage>
</organism>
<evidence type="ECO:0000313" key="1">
    <source>
        <dbReference type="EMBL" id="KAJ8721915.1"/>
    </source>
</evidence>
<sequence length="250" mass="26733">MSFLNKVALVTGASSGIGAAIATKFAEKGAQVAIVGRNKQKLENIAKQCGNPLVVAADVTKDEDAKRIISETVKQFGKLDILINNAGIGERASILSKNAMETFDKVMTTNLRSVVYLTNLAAPHLVKTKGNIVNISSVAALRTVGRGYFSYCTSKAALDHFSRSIAQELAESGVRVNIVNPGPVRTDIIQNMGVPRDMEEAVYKQMQNSTALNRVSVPEEIADLVLFLASDEARAITGSSFVSDNGTMVK</sequence>
<reference evidence="1" key="1">
    <citation type="submission" date="2023-03" db="EMBL/GenBank/DDBJ databases">
        <title>Chromosome-level genomes of two armyworms, Mythimna separata and Mythimna loreyi, provide insights into the biosynthesis and reception of sex pheromones.</title>
        <authorList>
            <person name="Zhao H."/>
        </authorList>
    </citation>
    <scope>NUCLEOTIDE SEQUENCE</scope>
    <source>
        <strain evidence="1">BeijingLab</strain>
    </source>
</reference>
<accession>A0ACC2QR40</accession>
<evidence type="ECO:0000313" key="2">
    <source>
        <dbReference type="Proteomes" id="UP001231649"/>
    </source>
</evidence>
<keyword evidence="2" id="KW-1185">Reference proteome</keyword>
<name>A0ACC2QR40_9NEOP</name>